<proteinExistence type="predicted"/>
<dbReference type="EMBL" id="BSBO01000013">
    <property type="protein sequence ID" value="GLG04347.1"/>
    <property type="molecule type" value="Genomic_DNA"/>
</dbReference>
<sequence>MTNLMRKMNVKKVTAVIVLLVVMILSMTVVSKVASDPENHKKTIESLDEKKEDVLKLTATSAAASTALAAIPGDATTPVANKLADLTSYFLIILMVVFLEKYLVTLTGYAAFTILIPIACVLLAAGICANKAVLKMLAAKIALFAAVIFLVIPFSMKVSSIIEDTYEISMEETVKGAEDLTDEINENTDSEGNIIEKALSKIKDGVTGLLDKGEQILNQFIETIAVMLVTSCLIPILVLVFMLWFIKMLFGIQINVPKDMPKRIASKVPGQKKVGAKLQDKVSASEETDGRTDA</sequence>
<comment type="caution">
    <text evidence="3">The sequence shown here is derived from an EMBL/GenBank/DDBJ whole genome shotgun (WGS) entry which is preliminary data.</text>
</comment>
<accession>A0A9W6C5W3</accession>
<keyword evidence="4" id="KW-1185">Reference proteome</keyword>
<feature type="compositionally biased region" description="Basic and acidic residues" evidence="1">
    <location>
        <begin position="278"/>
        <end position="294"/>
    </location>
</feature>
<dbReference type="Proteomes" id="UP001145145">
    <property type="component" value="Unassembled WGS sequence"/>
</dbReference>
<dbReference type="AlphaFoldDB" id="A0A9W6C5W3"/>
<feature type="transmembrane region" description="Helical" evidence="2">
    <location>
        <begin position="141"/>
        <end position="162"/>
    </location>
</feature>
<protein>
    <submittedName>
        <fullName evidence="3">Uncharacterized protein</fullName>
    </submittedName>
</protein>
<reference evidence="3 4" key="1">
    <citation type="journal article" date="2023" name="Int. J. Syst. Evol. Microbiol.">
        <title>Sellimonas catena sp. nov., isolated from human faeces.</title>
        <authorList>
            <person name="Hisatomi A."/>
            <person name="Ohkuma M."/>
            <person name="Sakamoto M."/>
        </authorList>
    </citation>
    <scope>NUCLEOTIDE SEQUENCE [LARGE SCALE GENOMIC DNA]</scope>
    <source>
        <strain evidence="3 4">12EGH17</strain>
    </source>
</reference>
<evidence type="ECO:0000256" key="1">
    <source>
        <dbReference type="SAM" id="MobiDB-lite"/>
    </source>
</evidence>
<organism evidence="3 4">
    <name type="scientific">Sellimonas catena</name>
    <dbReference type="NCBI Taxonomy" id="2994035"/>
    <lineage>
        <taxon>Bacteria</taxon>
        <taxon>Bacillati</taxon>
        <taxon>Bacillota</taxon>
        <taxon>Clostridia</taxon>
        <taxon>Lachnospirales</taxon>
        <taxon>Lachnospiraceae</taxon>
        <taxon>Sellimonas</taxon>
    </lineage>
</organism>
<name>A0A9W6C5W3_9FIRM</name>
<feature type="transmembrane region" description="Helical" evidence="2">
    <location>
        <begin position="109"/>
        <end position="129"/>
    </location>
</feature>
<evidence type="ECO:0000313" key="3">
    <source>
        <dbReference type="EMBL" id="GLG04347.1"/>
    </source>
</evidence>
<keyword evidence="2" id="KW-0812">Transmembrane</keyword>
<dbReference type="RefSeq" id="WP_281872649.1">
    <property type="nucleotide sequence ID" value="NZ_BSBO01000013.1"/>
</dbReference>
<evidence type="ECO:0000313" key="4">
    <source>
        <dbReference type="Proteomes" id="UP001145145"/>
    </source>
</evidence>
<evidence type="ECO:0000256" key="2">
    <source>
        <dbReference type="SAM" id="Phobius"/>
    </source>
</evidence>
<feature type="region of interest" description="Disordered" evidence="1">
    <location>
        <begin position="267"/>
        <end position="294"/>
    </location>
</feature>
<feature type="transmembrane region" description="Helical" evidence="2">
    <location>
        <begin position="224"/>
        <end position="246"/>
    </location>
</feature>
<keyword evidence="2" id="KW-1133">Transmembrane helix</keyword>
<gene>
    <name evidence="3" type="ORF">Selli1_15210</name>
</gene>
<keyword evidence="2" id="KW-0472">Membrane</keyword>